<dbReference type="SUPFAM" id="SSF47413">
    <property type="entry name" value="lambda repressor-like DNA-binding domains"/>
    <property type="match status" value="1"/>
</dbReference>
<dbReference type="InterPro" id="IPR013430">
    <property type="entry name" value="Toxin_antidote_HigA"/>
</dbReference>
<dbReference type="NCBIfam" id="TIGR02607">
    <property type="entry name" value="antidote_HigA"/>
    <property type="match status" value="1"/>
</dbReference>
<dbReference type="Proteomes" id="UP000255534">
    <property type="component" value="Unassembled WGS sequence"/>
</dbReference>
<gene>
    <name evidence="3" type="primary">yddM_2</name>
    <name evidence="2" type="synonym">yddM_1</name>
    <name evidence="2" type="ORF">NCTC5798_01352</name>
    <name evidence="3" type="ORF">NCTC5798_01384</name>
</gene>
<dbReference type="Gene3D" id="1.10.260.40">
    <property type="entry name" value="lambda repressor-like DNA-binding domains"/>
    <property type="match status" value="1"/>
</dbReference>
<protein>
    <submittedName>
        <fullName evidence="3">Uncharacterized HTH-type transcriptional regulator YddM</fullName>
    </submittedName>
</protein>
<evidence type="ECO:0000313" key="2">
    <source>
        <dbReference type="EMBL" id="SUG70248.1"/>
    </source>
</evidence>
<dbReference type="PANTHER" id="PTHR36924:SF1">
    <property type="entry name" value="ANTITOXIN HIGA-1"/>
    <property type="match status" value="1"/>
</dbReference>
<dbReference type="EMBL" id="UGXK01000001">
    <property type="protein sequence ID" value="SUG70280.1"/>
    <property type="molecule type" value="Genomic_DNA"/>
</dbReference>
<dbReference type="InterPro" id="IPR010982">
    <property type="entry name" value="Lambda_DNA-bd_dom_sf"/>
</dbReference>
<keyword evidence="1" id="KW-0238">DNA-binding</keyword>
<sequence>MQQFDVSHPGEIIARELAEMGISINRFIDETGIQLAFLEGKMTLTAEQAVLIAAIMGSTPDFWLRLQHSYDLRQQKNKAETGKYDDHC</sequence>
<dbReference type="GO" id="GO:0003677">
    <property type="term" value="F:DNA binding"/>
    <property type="evidence" value="ECO:0007669"/>
    <property type="project" value="UniProtKB-KW"/>
</dbReference>
<evidence type="ECO:0000256" key="1">
    <source>
        <dbReference type="ARBA" id="ARBA00023125"/>
    </source>
</evidence>
<dbReference type="PANTHER" id="PTHR36924">
    <property type="entry name" value="ANTITOXIN HIGA-1"/>
    <property type="match status" value="1"/>
</dbReference>
<accession>A0A379UPS4</accession>
<dbReference type="EMBL" id="UGXK01000001">
    <property type="protein sequence ID" value="SUG70248.1"/>
    <property type="molecule type" value="Genomic_DNA"/>
</dbReference>
<reference evidence="3 4" key="1">
    <citation type="submission" date="2018-06" db="EMBL/GenBank/DDBJ databases">
        <authorList>
            <consortium name="Pathogen Informatics"/>
            <person name="Doyle S."/>
        </authorList>
    </citation>
    <scope>NUCLEOTIDE SEQUENCE [LARGE SCALE GENOMIC DNA]</scope>
    <source>
        <strain evidence="3 4">NCTC5798</strain>
    </source>
</reference>
<organism evidence="3 4">
    <name type="scientific">Salmonella enterica I</name>
    <dbReference type="NCBI Taxonomy" id="59201"/>
    <lineage>
        <taxon>Bacteria</taxon>
        <taxon>Pseudomonadati</taxon>
        <taxon>Pseudomonadota</taxon>
        <taxon>Gammaproteobacteria</taxon>
        <taxon>Enterobacterales</taxon>
        <taxon>Enterobacteriaceae</taxon>
        <taxon>Salmonella</taxon>
    </lineage>
</organism>
<evidence type="ECO:0000313" key="3">
    <source>
        <dbReference type="EMBL" id="SUG70280.1"/>
    </source>
</evidence>
<name>A0A379UPS4_SALET</name>
<proteinExistence type="predicted"/>
<dbReference type="AlphaFoldDB" id="A0A379UPS4"/>
<evidence type="ECO:0000313" key="4">
    <source>
        <dbReference type="Proteomes" id="UP000255534"/>
    </source>
</evidence>